<dbReference type="EMBL" id="JAMZMK010012003">
    <property type="protein sequence ID" value="KAI7725212.1"/>
    <property type="molecule type" value="Genomic_DNA"/>
</dbReference>
<dbReference type="PROSITE" id="PS50090">
    <property type="entry name" value="MYB_LIKE"/>
    <property type="match status" value="2"/>
</dbReference>
<feature type="domain" description="HTH myb-type" evidence="6">
    <location>
        <begin position="75"/>
        <end position="106"/>
    </location>
</feature>
<feature type="region of interest" description="Disordered" evidence="4">
    <location>
        <begin position="162"/>
        <end position="195"/>
    </location>
</feature>
<dbReference type="GO" id="GO:0005634">
    <property type="term" value="C:nucleus"/>
    <property type="evidence" value="ECO:0007669"/>
    <property type="project" value="UniProtKB-SubCell"/>
</dbReference>
<evidence type="ECO:0000256" key="3">
    <source>
        <dbReference type="ARBA" id="ARBA00023242"/>
    </source>
</evidence>
<dbReference type="PANTHER" id="PTHR10641">
    <property type="entry name" value="MYB FAMILY TRANSCRIPTION FACTOR"/>
    <property type="match status" value="1"/>
</dbReference>
<dbReference type="CDD" id="cd00167">
    <property type="entry name" value="SANT"/>
    <property type="match status" value="2"/>
</dbReference>
<sequence length="389" mass="44011">MKAFRKLHCDILVFKREEERRERCSSPSAFYLTPTYPSPSLLISMKADFLQASKKSECCLPSSFDFSWFMMLEREKHGPGNWRSVPTNTGLLRCSKSCRLRWTNYLRPGIKRGNFTDQEEKMIIHLQALLGNRWAAIASYLPQRTDNDIKNYWNTHLKKKLNQNQTNSSDQENHQRSRGSNSSSSSETGMSKGKWERRLQTDIHMAKQALCDALSLDNKSINLPELSTSISTNPNSQIHQQSVIPTPPCPPQINQSTATYASSAENIARLLPNWINKPQKSSHTSSESIGTTQNCCVKEQFPSPSSEGFETSLQPGFKNNSNYSNNSDVSQSISPETTSLFQDESKPNIKNAQLPPLSVFEKWLLDDAAAQEHEDSLMNLSFEETDGLF</sequence>
<dbReference type="InterPro" id="IPR009057">
    <property type="entry name" value="Homeodomain-like_sf"/>
</dbReference>
<dbReference type="PANTHER" id="PTHR10641:SF1410">
    <property type="entry name" value="TRANSCRIPTION FACTOR MYB30-LIKE"/>
    <property type="match status" value="1"/>
</dbReference>
<dbReference type="InterPro" id="IPR001005">
    <property type="entry name" value="SANT/Myb"/>
</dbReference>
<dbReference type="InterPro" id="IPR017930">
    <property type="entry name" value="Myb_dom"/>
</dbReference>
<dbReference type="Proteomes" id="UP001206925">
    <property type="component" value="Unassembled WGS sequence"/>
</dbReference>
<evidence type="ECO:0000256" key="2">
    <source>
        <dbReference type="ARBA" id="ARBA00023125"/>
    </source>
</evidence>
<proteinExistence type="predicted"/>
<gene>
    <name evidence="7" type="ORF">M8C21_015170</name>
</gene>
<feature type="compositionally biased region" description="Low complexity" evidence="4">
    <location>
        <begin position="319"/>
        <end position="332"/>
    </location>
</feature>
<evidence type="ECO:0000259" key="5">
    <source>
        <dbReference type="PROSITE" id="PS50090"/>
    </source>
</evidence>
<dbReference type="AlphaFoldDB" id="A0AAD5BKX3"/>
<feature type="compositionally biased region" description="Low complexity" evidence="4">
    <location>
        <begin position="178"/>
        <end position="192"/>
    </location>
</feature>
<evidence type="ECO:0000256" key="4">
    <source>
        <dbReference type="SAM" id="MobiDB-lite"/>
    </source>
</evidence>
<name>A0AAD5BKX3_AMBAR</name>
<evidence type="ECO:0000259" key="6">
    <source>
        <dbReference type="PROSITE" id="PS51294"/>
    </source>
</evidence>
<evidence type="ECO:0000256" key="1">
    <source>
        <dbReference type="ARBA" id="ARBA00004123"/>
    </source>
</evidence>
<dbReference type="FunFam" id="1.10.10.60:FF:000339">
    <property type="entry name" value="Transcription factor MYB30"/>
    <property type="match status" value="1"/>
</dbReference>
<dbReference type="Gene3D" id="1.10.10.60">
    <property type="entry name" value="Homeodomain-like"/>
    <property type="match status" value="2"/>
</dbReference>
<dbReference type="GO" id="GO:0009733">
    <property type="term" value="P:response to auxin"/>
    <property type="evidence" value="ECO:0007669"/>
    <property type="project" value="TreeGrafter"/>
</dbReference>
<comment type="subcellular location">
    <subcellularLocation>
        <location evidence="1">Nucleus</location>
    </subcellularLocation>
</comment>
<evidence type="ECO:0000313" key="8">
    <source>
        <dbReference type="Proteomes" id="UP001206925"/>
    </source>
</evidence>
<organism evidence="7 8">
    <name type="scientific">Ambrosia artemisiifolia</name>
    <name type="common">Common ragweed</name>
    <dbReference type="NCBI Taxonomy" id="4212"/>
    <lineage>
        <taxon>Eukaryota</taxon>
        <taxon>Viridiplantae</taxon>
        <taxon>Streptophyta</taxon>
        <taxon>Embryophyta</taxon>
        <taxon>Tracheophyta</taxon>
        <taxon>Spermatophyta</taxon>
        <taxon>Magnoliopsida</taxon>
        <taxon>eudicotyledons</taxon>
        <taxon>Gunneridae</taxon>
        <taxon>Pentapetalae</taxon>
        <taxon>asterids</taxon>
        <taxon>campanulids</taxon>
        <taxon>Asterales</taxon>
        <taxon>Asteraceae</taxon>
        <taxon>Asteroideae</taxon>
        <taxon>Heliantheae alliance</taxon>
        <taxon>Heliantheae</taxon>
        <taxon>Ambrosia</taxon>
    </lineage>
</organism>
<keyword evidence="2" id="KW-0238">DNA-binding</keyword>
<feature type="compositionally biased region" description="Polar residues" evidence="4">
    <location>
        <begin position="333"/>
        <end position="342"/>
    </location>
</feature>
<dbReference type="SUPFAM" id="SSF46689">
    <property type="entry name" value="Homeodomain-like"/>
    <property type="match status" value="1"/>
</dbReference>
<dbReference type="PROSITE" id="PS51294">
    <property type="entry name" value="HTH_MYB"/>
    <property type="match status" value="2"/>
</dbReference>
<feature type="domain" description="HTH myb-type" evidence="6">
    <location>
        <begin position="107"/>
        <end position="161"/>
    </location>
</feature>
<dbReference type="InterPro" id="IPR015495">
    <property type="entry name" value="Myb_TF_plants"/>
</dbReference>
<feature type="region of interest" description="Disordered" evidence="4">
    <location>
        <begin position="301"/>
        <end position="352"/>
    </location>
</feature>
<dbReference type="Pfam" id="PF00249">
    <property type="entry name" value="Myb_DNA-binding"/>
    <property type="match status" value="2"/>
</dbReference>
<feature type="domain" description="Myb-like" evidence="5">
    <location>
        <begin position="107"/>
        <end position="157"/>
    </location>
</feature>
<protein>
    <submittedName>
        <fullName evidence="7">Uncharacterized protein</fullName>
    </submittedName>
</protein>
<feature type="domain" description="Myb-like" evidence="5">
    <location>
        <begin position="75"/>
        <end position="106"/>
    </location>
</feature>
<accession>A0AAD5BKX3</accession>
<dbReference type="GO" id="GO:0003677">
    <property type="term" value="F:DNA binding"/>
    <property type="evidence" value="ECO:0007669"/>
    <property type="project" value="UniProtKB-KW"/>
</dbReference>
<reference evidence="7" key="1">
    <citation type="submission" date="2022-06" db="EMBL/GenBank/DDBJ databases">
        <title>Uncovering the hologenomic basis of an extraordinary plant invasion.</title>
        <authorList>
            <person name="Bieker V.C."/>
            <person name="Martin M.D."/>
            <person name="Gilbert T."/>
            <person name="Hodgins K."/>
            <person name="Battlay P."/>
            <person name="Petersen B."/>
            <person name="Wilson J."/>
        </authorList>
    </citation>
    <scope>NUCLEOTIDE SEQUENCE</scope>
    <source>
        <strain evidence="7">AA19_3_7</strain>
        <tissue evidence="7">Leaf</tissue>
    </source>
</reference>
<keyword evidence="3" id="KW-0539">Nucleus</keyword>
<keyword evidence="8" id="KW-1185">Reference proteome</keyword>
<comment type="caution">
    <text evidence="7">The sequence shown here is derived from an EMBL/GenBank/DDBJ whole genome shotgun (WGS) entry which is preliminary data.</text>
</comment>
<dbReference type="SMART" id="SM00717">
    <property type="entry name" value="SANT"/>
    <property type="match status" value="2"/>
</dbReference>
<feature type="compositionally biased region" description="Polar residues" evidence="4">
    <location>
        <begin position="302"/>
        <end position="318"/>
    </location>
</feature>
<evidence type="ECO:0000313" key="7">
    <source>
        <dbReference type="EMBL" id="KAI7725212.1"/>
    </source>
</evidence>